<dbReference type="eggNOG" id="ENOG502S449">
    <property type="taxonomic scope" value="Eukaryota"/>
</dbReference>
<evidence type="ECO:0000313" key="3">
    <source>
        <dbReference type="Proteomes" id="UP000011713"/>
    </source>
</evidence>
<sequence>MARTPADQQQQQKTAAYAERQNLPVAESIDALAKVSLTGAVGDSTGAAPILSASAPVSTASATIPDSERASTVPTPVVRPVTPPPQHIKGCAMNGSAGPPQTSPQAISVAQFLQQQRTIASLVRQQHGLKQIIGVLREQQQQLMSIPSQLSELNGQSASCDGRTKDEEMRVLHTKLDSLTRSNESLHSLLDVAEQEVRYRTLQLECLSEENDVLRHRCGQLELFLQGRRVGS</sequence>
<dbReference type="HOGENOM" id="CLU_1196820_0_0_1"/>
<feature type="region of interest" description="Disordered" evidence="1">
    <location>
        <begin position="62"/>
        <end position="84"/>
    </location>
</feature>
<dbReference type="VEuPathDB" id="FungiDB:HpaG804335"/>
<reference evidence="2" key="2">
    <citation type="submission" date="2015-06" db="UniProtKB">
        <authorList>
            <consortium name="EnsemblProtists"/>
        </authorList>
    </citation>
    <scope>IDENTIFICATION</scope>
    <source>
        <strain evidence="2">Emoy2</strain>
    </source>
</reference>
<evidence type="ECO:0000256" key="1">
    <source>
        <dbReference type="SAM" id="MobiDB-lite"/>
    </source>
</evidence>
<accession>M4BDG8</accession>
<keyword evidence="3" id="KW-1185">Reference proteome</keyword>
<name>M4BDG8_HYAAE</name>
<organism evidence="2 3">
    <name type="scientific">Hyaloperonospora arabidopsidis (strain Emoy2)</name>
    <name type="common">Downy mildew agent</name>
    <name type="synonym">Peronospora arabidopsidis</name>
    <dbReference type="NCBI Taxonomy" id="559515"/>
    <lineage>
        <taxon>Eukaryota</taxon>
        <taxon>Sar</taxon>
        <taxon>Stramenopiles</taxon>
        <taxon>Oomycota</taxon>
        <taxon>Peronosporomycetes</taxon>
        <taxon>Peronosporales</taxon>
        <taxon>Peronosporaceae</taxon>
        <taxon>Hyaloperonospora</taxon>
    </lineage>
</organism>
<reference evidence="3" key="1">
    <citation type="journal article" date="2010" name="Science">
        <title>Signatures of adaptation to obligate biotrophy in the Hyaloperonospora arabidopsidis genome.</title>
        <authorList>
            <person name="Baxter L."/>
            <person name="Tripathy S."/>
            <person name="Ishaque N."/>
            <person name="Boot N."/>
            <person name="Cabral A."/>
            <person name="Kemen E."/>
            <person name="Thines M."/>
            <person name="Ah-Fong A."/>
            <person name="Anderson R."/>
            <person name="Badejoko W."/>
            <person name="Bittner-Eddy P."/>
            <person name="Boore J.L."/>
            <person name="Chibucos M.C."/>
            <person name="Coates M."/>
            <person name="Dehal P."/>
            <person name="Delehaunty K."/>
            <person name="Dong S."/>
            <person name="Downton P."/>
            <person name="Dumas B."/>
            <person name="Fabro G."/>
            <person name="Fronick C."/>
            <person name="Fuerstenberg S.I."/>
            <person name="Fulton L."/>
            <person name="Gaulin E."/>
            <person name="Govers F."/>
            <person name="Hughes L."/>
            <person name="Humphray S."/>
            <person name="Jiang R.H."/>
            <person name="Judelson H."/>
            <person name="Kamoun S."/>
            <person name="Kyung K."/>
            <person name="Meijer H."/>
            <person name="Minx P."/>
            <person name="Morris P."/>
            <person name="Nelson J."/>
            <person name="Phuntumart V."/>
            <person name="Qutob D."/>
            <person name="Rehmany A."/>
            <person name="Rougon-Cardoso A."/>
            <person name="Ryden P."/>
            <person name="Torto-Alalibo T."/>
            <person name="Studholme D."/>
            <person name="Wang Y."/>
            <person name="Win J."/>
            <person name="Wood J."/>
            <person name="Clifton S.W."/>
            <person name="Rogers J."/>
            <person name="Van den Ackerveken G."/>
            <person name="Jones J.D."/>
            <person name="McDowell J.M."/>
            <person name="Beynon J."/>
            <person name="Tyler B.M."/>
        </authorList>
    </citation>
    <scope>NUCLEOTIDE SEQUENCE [LARGE SCALE GENOMIC DNA]</scope>
    <source>
        <strain evidence="3">Emoy2</strain>
    </source>
</reference>
<dbReference type="AlphaFoldDB" id="M4BDG8"/>
<dbReference type="InParanoid" id="M4BDG8"/>
<evidence type="ECO:0000313" key="2">
    <source>
        <dbReference type="EnsemblProtists" id="HpaP804335"/>
    </source>
</evidence>
<dbReference type="EnsemblProtists" id="HpaT804335">
    <property type="protein sequence ID" value="HpaP804335"/>
    <property type="gene ID" value="HpaG804335"/>
</dbReference>
<dbReference type="EMBL" id="JH598161">
    <property type="status" value="NOT_ANNOTATED_CDS"/>
    <property type="molecule type" value="Genomic_DNA"/>
</dbReference>
<dbReference type="Proteomes" id="UP000011713">
    <property type="component" value="Unassembled WGS sequence"/>
</dbReference>
<protein>
    <submittedName>
        <fullName evidence="2">Uncharacterized protein</fullName>
    </submittedName>
</protein>
<proteinExistence type="predicted"/>